<reference evidence="2 3" key="1">
    <citation type="submission" date="2024-06" db="EMBL/GenBank/DDBJ databases">
        <title>Pontibacter populi HYL7-15.</title>
        <authorList>
            <person name="Kim M.K."/>
        </authorList>
    </citation>
    <scope>NUCLEOTIDE SEQUENCE [LARGE SCALE GENOMIC DNA]</scope>
    <source>
        <strain evidence="2 3">HYL7-15</strain>
    </source>
</reference>
<feature type="signal peptide" evidence="1">
    <location>
        <begin position="1"/>
        <end position="18"/>
    </location>
</feature>
<sequence>MRLILIIFLTFITTATFAQINQTIDLKWKIGENEKLNYATVMRDIDTSSVEMDFSGLFKSLSDSSENGLKESKAFFKKLNDVFKNLDYVTTLSTEEDGVIDIVMTTRPKENLKEVKQNSTDSKEAEMLKMMQSMNQGVVLRGSVYETGGIHSFWVKSNQKNLIAIFFQLPTAPVKIGDKWPLDINLIANDENFECDSAYKINEVTLTDIKKVGGETVAVLKYNILEYVNGDFNTPSLFGSEGGNKETMMKFSHQGIAEFSVDKGRWITYDGILSLEASGIMTANKKTKFTLIKE</sequence>
<evidence type="ECO:0000313" key="3">
    <source>
        <dbReference type="Proteomes" id="UP001476807"/>
    </source>
</evidence>
<proteinExistence type="predicted"/>
<evidence type="ECO:0000313" key="2">
    <source>
        <dbReference type="EMBL" id="MER2997969.1"/>
    </source>
</evidence>
<dbReference type="EMBL" id="JBEOKT010000007">
    <property type="protein sequence ID" value="MER2997969.1"/>
    <property type="molecule type" value="Genomic_DNA"/>
</dbReference>
<name>A0ABV1RU96_9BACT</name>
<feature type="chain" id="PRO_5047379054" description="GLPGLI family protein" evidence="1">
    <location>
        <begin position="19"/>
        <end position="294"/>
    </location>
</feature>
<gene>
    <name evidence="2" type="ORF">ABS362_10470</name>
</gene>
<accession>A0ABV1RU96</accession>
<dbReference type="Proteomes" id="UP001476807">
    <property type="component" value="Unassembled WGS sequence"/>
</dbReference>
<organism evidence="2 3">
    <name type="scientific">Pontibacter populi</name>
    <dbReference type="NCBI Taxonomy" id="890055"/>
    <lineage>
        <taxon>Bacteria</taxon>
        <taxon>Pseudomonadati</taxon>
        <taxon>Bacteroidota</taxon>
        <taxon>Cytophagia</taxon>
        <taxon>Cytophagales</taxon>
        <taxon>Hymenobacteraceae</taxon>
        <taxon>Pontibacter</taxon>
    </lineage>
</organism>
<protein>
    <recommendedName>
        <fullName evidence="4">GLPGLI family protein</fullName>
    </recommendedName>
</protein>
<comment type="caution">
    <text evidence="2">The sequence shown here is derived from an EMBL/GenBank/DDBJ whole genome shotgun (WGS) entry which is preliminary data.</text>
</comment>
<keyword evidence="1" id="KW-0732">Signal</keyword>
<dbReference type="RefSeq" id="WP_350412414.1">
    <property type="nucleotide sequence ID" value="NZ_JBEOKT010000007.1"/>
</dbReference>
<evidence type="ECO:0008006" key="4">
    <source>
        <dbReference type="Google" id="ProtNLM"/>
    </source>
</evidence>
<keyword evidence="3" id="KW-1185">Reference proteome</keyword>
<evidence type="ECO:0000256" key="1">
    <source>
        <dbReference type="SAM" id="SignalP"/>
    </source>
</evidence>